<dbReference type="GO" id="GO:0008168">
    <property type="term" value="F:methyltransferase activity"/>
    <property type="evidence" value="ECO:0007669"/>
    <property type="project" value="UniProtKB-KW"/>
</dbReference>
<organism evidence="4 5">
    <name type="scientific">Micromonospora inositola</name>
    <dbReference type="NCBI Taxonomy" id="47865"/>
    <lineage>
        <taxon>Bacteria</taxon>
        <taxon>Bacillati</taxon>
        <taxon>Actinomycetota</taxon>
        <taxon>Actinomycetes</taxon>
        <taxon>Micromonosporales</taxon>
        <taxon>Micromonosporaceae</taxon>
        <taxon>Micromonospora</taxon>
    </lineage>
</organism>
<sequence>MRAPRQSTRPRAGPGLLCQSESPYSRVVDMEQVLQAYASVAELYIGLFGTSQQVHADDLAFIGRHLAGRPGTVLDLGCGPGHITGYLRSLGVDATGIDMVPEFIAHARAAHPGGSYQLGSMENLAVADHSIAGILVWGSLIHLPPQDLDGVLAEFRRVMAPAGTLVLGLFVGDEVAAFDHKVVTAYRWPVDEFSERLTRAGFTEVERLQRPSEGTHRPHAAVAAIATEG</sequence>
<dbReference type="InterPro" id="IPR029063">
    <property type="entry name" value="SAM-dependent_MTases_sf"/>
</dbReference>
<name>A0A1C5GX39_9ACTN</name>
<feature type="domain" description="Methyltransferase" evidence="3">
    <location>
        <begin position="73"/>
        <end position="163"/>
    </location>
</feature>
<evidence type="ECO:0000313" key="5">
    <source>
        <dbReference type="Proteomes" id="UP000198221"/>
    </source>
</evidence>
<protein>
    <submittedName>
        <fullName evidence="4">Ubiquinone/menaquinone biosynthesis C-methylase UbiE</fullName>
    </submittedName>
</protein>
<evidence type="ECO:0000256" key="2">
    <source>
        <dbReference type="ARBA" id="ARBA00022679"/>
    </source>
</evidence>
<dbReference type="Gene3D" id="3.40.50.150">
    <property type="entry name" value="Vaccinia Virus protein VP39"/>
    <property type="match status" value="1"/>
</dbReference>
<accession>A0A1C5GX39</accession>
<dbReference type="CDD" id="cd02440">
    <property type="entry name" value="AdoMet_MTases"/>
    <property type="match status" value="1"/>
</dbReference>
<evidence type="ECO:0000259" key="3">
    <source>
        <dbReference type="Pfam" id="PF13649"/>
    </source>
</evidence>
<dbReference type="EMBL" id="LT607754">
    <property type="protein sequence ID" value="SCG38366.1"/>
    <property type="molecule type" value="Genomic_DNA"/>
</dbReference>
<keyword evidence="5" id="KW-1185">Reference proteome</keyword>
<dbReference type="InterPro" id="IPR041698">
    <property type="entry name" value="Methyltransf_25"/>
</dbReference>
<gene>
    <name evidence="4" type="ORF">GA0070613_0515</name>
</gene>
<keyword evidence="1 4" id="KW-0489">Methyltransferase</keyword>
<dbReference type="GO" id="GO:0032259">
    <property type="term" value="P:methylation"/>
    <property type="evidence" value="ECO:0007669"/>
    <property type="project" value="UniProtKB-KW"/>
</dbReference>
<dbReference type="Proteomes" id="UP000198221">
    <property type="component" value="Chromosome I"/>
</dbReference>
<dbReference type="AlphaFoldDB" id="A0A1C5GX39"/>
<dbReference type="Pfam" id="PF13649">
    <property type="entry name" value="Methyltransf_25"/>
    <property type="match status" value="1"/>
</dbReference>
<evidence type="ECO:0000313" key="4">
    <source>
        <dbReference type="EMBL" id="SCG38366.1"/>
    </source>
</evidence>
<evidence type="ECO:0000256" key="1">
    <source>
        <dbReference type="ARBA" id="ARBA00022603"/>
    </source>
</evidence>
<reference evidence="5" key="1">
    <citation type="submission" date="2016-06" db="EMBL/GenBank/DDBJ databases">
        <authorList>
            <person name="Varghese N."/>
            <person name="Submissions Spin"/>
        </authorList>
    </citation>
    <scope>NUCLEOTIDE SEQUENCE [LARGE SCALE GENOMIC DNA]</scope>
    <source>
        <strain evidence="5">DSM 43819</strain>
    </source>
</reference>
<dbReference type="PANTHER" id="PTHR43861">
    <property type="entry name" value="TRANS-ACONITATE 2-METHYLTRANSFERASE-RELATED"/>
    <property type="match status" value="1"/>
</dbReference>
<keyword evidence="4" id="KW-0830">Ubiquinone</keyword>
<dbReference type="PANTHER" id="PTHR43861:SF1">
    <property type="entry name" value="TRANS-ACONITATE 2-METHYLTRANSFERASE"/>
    <property type="match status" value="1"/>
</dbReference>
<proteinExistence type="predicted"/>
<keyword evidence="2" id="KW-0808">Transferase</keyword>
<dbReference type="SUPFAM" id="SSF53335">
    <property type="entry name" value="S-adenosyl-L-methionine-dependent methyltransferases"/>
    <property type="match status" value="1"/>
</dbReference>